<dbReference type="SUPFAM" id="SSF116726">
    <property type="entry name" value="TrkA C-terminal domain-like"/>
    <property type="match status" value="1"/>
</dbReference>
<feature type="transmembrane region" description="Helical" evidence="10">
    <location>
        <begin position="248"/>
        <end position="266"/>
    </location>
</feature>
<dbReference type="PANTHER" id="PTHR32507">
    <property type="entry name" value="NA(+)/H(+) ANTIPORTER 1"/>
    <property type="match status" value="1"/>
</dbReference>
<gene>
    <name evidence="12" type="primary">nhaP</name>
    <name evidence="12" type="ORF">rosag_18240</name>
</gene>
<keyword evidence="8" id="KW-0406">Ion transport</keyword>
<dbReference type="Proteomes" id="UP001161325">
    <property type="component" value="Unassembled WGS sequence"/>
</dbReference>
<evidence type="ECO:0000256" key="10">
    <source>
        <dbReference type="SAM" id="Phobius"/>
    </source>
</evidence>
<comment type="caution">
    <text evidence="12">The sequence shown here is derived from an EMBL/GenBank/DDBJ whole genome shotgun (WGS) entry which is preliminary data.</text>
</comment>
<evidence type="ECO:0000256" key="5">
    <source>
        <dbReference type="ARBA" id="ARBA00022538"/>
    </source>
</evidence>
<name>A0AA37QAF4_9BACT</name>
<dbReference type="RefSeq" id="WP_284349764.1">
    <property type="nucleotide sequence ID" value="NZ_BRXS01000003.1"/>
</dbReference>
<feature type="transmembrane region" description="Helical" evidence="10">
    <location>
        <begin position="308"/>
        <end position="328"/>
    </location>
</feature>
<proteinExistence type="predicted"/>
<protein>
    <submittedName>
        <fullName evidence="12">K+/H+ antiporter</fullName>
    </submittedName>
</protein>
<dbReference type="InterPro" id="IPR036721">
    <property type="entry name" value="RCK_C_sf"/>
</dbReference>
<evidence type="ECO:0000256" key="6">
    <source>
        <dbReference type="ARBA" id="ARBA00022692"/>
    </source>
</evidence>
<feature type="transmembrane region" description="Helical" evidence="10">
    <location>
        <begin position="6"/>
        <end position="26"/>
    </location>
</feature>
<accession>A0AA37QAF4</accession>
<evidence type="ECO:0000313" key="13">
    <source>
        <dbReference type="Proteomes" id="UP001161325"/>
    </source>
</evidence>
<keyword evidence="4" id="KW-1003">Cell membrane</keyword>
<evidence type="ECO:0000256" key="8">
    <source>
        <dbReference type="ARBA" id="ARBA00023065"/>
    </source>
</evidence>
<evidence type="ECO:0000256" key="2">
    <source>
        <dbReference type="ARBA" id="ARBA00022448"/>
    </source>
</evidence>
<evidence type="ECO:0000256" key="1">
    <source>
        <dbReference type="ARBA" id="ARBA00004651"/>
    </source>
</evidence>
<sequence length="494" mass="51408">MSTTEPVATAVLLALFGALLAVSALFSRASQRFAIPVALVFLGIGMLAGSEGLGGIAFENYGFAFRIGTVALVLILFDGGLNTPMHAVRDAVRPAGVLATAGVAGTAGLVATAAHALSFDWPEALLMGAVVSSTDAAAVFSVLRSSGINLKRRVGTTLEVESGLNDPMAVILTMAMTAHLLRPASALDWHLAVDVLREIVVGGTLGMAIGRGGRAVLTRVRLPAGGLYPALTLGIAFLAFAVPTLVHGSGFLAVYVAAVIIGNGPLPFRPGLLRVHDALAWLSQIVMFLVLGLLVFPTRLAEVAGTGLVLALFLAVVARPVVVAACLAPFRAYTRRDVAYVGWVGLRGAVPIILATFPVLAGAPGAARVFDVVFFIVVVNALIPGATVPWVTRKLGLESGEPPAPRAVLEIESMQPLEGELLSFHVGDELAVAGVALRDLWFPEGASVVLIVRGRELLAPKGDTVLTPGDHAYVFTRPEDLPIVQLMFGRPEGD</sequence>
<reference evidence="12" key="1">
    <citation type="submission" date="2022-08" db="EMBL/GenBank/DDBJ databases">
        <title>Draft genome sequencing of Roseisolibacter agri AW1220.</title>
        <authorList>
            <person name="Tobiishi Y."/>
            <person name="Tonouchi A."/>
        </authorList>
    </citation>
    <scope>NUCLEOTIDE SEQUENCE</scope>
    <source>
        <strain evidence="12">AW1220</strain>
    </source>
</reference>
<keyword evidence="5" id="KW-0633">Potassium transport</keyword>
<feature type="domain" description="RCK C-terminal" evidence="11">
    <location>
        <begin position="409"/>
        <end position="490"/>
    </location>
</feature>
<dbReference type="Gene3D" id="3.30.70.1450">
    <property type="entry name" value="Regulator of K+ conductance, C-terminal domain"/>
    <property type="match status" value="1"/>
</dbReference>
<feature type="transmembrane region" description="Helical" evidence="10">
    <location>
        <begin position="278"/>
        <end position="296"/>
    </location>
</feature>
<feature type="transmembrane region" description="Helical" evidence="10">
    <location>
        <begin position="63"/>
        <end position="83"/>
    </location>
</feature>
<feature type="transmembrane region" description="Helical" evidence="10">
    <location>
        <begin position="220"/>
        <end position="242"/>
    </location>
</feature>
<dbReference type="GO" id="GO:0008324">
    <property type="term" value="F:monoatomic cation transmembrane transporter activity"/>
    <property type="evidence" value="ECO:0007669"/>
    <property type="project" value="InterPro"/>
</dbReference>
<feature type="transmembrane region" description="Helical" evidence="10">
    <location>
        <begin position="340"/>
        <end position="360"/>
    </location>
</feature>
<keyword evidence="6 10" id="KW-0812">Transmembrane</keyword>
<comment type="subcellular location">
    <subcellularLocation>
        <location evidence="1">Cell membrane</location>
        <topology evidence="1">Multi-pass membrane protein</topology>
    </subcellularLocation>
</comment>
<keyword evidence="7 10" id="KW-1133">Transmembrane helix</keyword>
<dbReference type="Pfam" id="PF02080">
    <property type="entry name" value="TrkA_C"/>
    <property type="match status" value="1"/>
</dbReference>
<organism evidence="12 13">
    <name type="scientific">Roseisolibacter agri</name>
    <dbReference type="NCBI Taxonomy" id="2014610"/>
    <lineage>
        <taxon>Bacteria</taxon>
        <taxon>Pseudomonadati</taxon>
        <taxon>Gemmatimonadota</taxon>
        <taxon>Gemmatimonadia</taxon>
        <taxon>Gemmatimonadales</taxon>
        <taxon>Gemmatimonadaceae</taxon>
        <taxon>Roseisolibacter</taxon>
    </lineage>
</organism>
<evidence type="ECO:0000259" key="11">
    <source>
        <dbReference type="PROSITE" id="PS51202"/>
    </source>
</evidence>
<dbReference type="PROSITE" id="PS51202">
    <property type="entry name" value="RCK_C"/>
    <property type="match status" value="1"/>
</dbReference>
<dbReference type="InterPro" id="IPR006153">
    <property type="entry name" value="Cation/H_exchanger_TM"/>
</dbReference>
<dbReference type="GO" id="GO:0005886">
    <property type="term" value="C:plasma membrane"/>
    <property type="evidence" value="ECO:0007669"/>
    <property type="project" value="UniProtKB-SubCell"/>
</dbReference>
<dbReference type="GO" id="GO:0006813">
    <property type="term" value="P:potassium ion transport"/>
    <property type="evidence" value="ECO:0007669"/>
    <property type="project" value="UniProtKB-KW"/>
</dbReference>
<dbReference type="Gene3D" id="1.20.1530.20">
    <property type="match status" value="1"/>
</dbReference>
<dbReference type="GO" id="GO:1902600">
    <property type="term" value="P:proton transmembrane transport"/>
    <property type="evidence" value="ECO:0007669"/>
    <property type="project" value="InterPro"/>
</dbReference>
<keyword evidence="3" id="KW-0050">Antiport</keyword>
<keyword evidence="2" id="KW-0813">Transport</keyword>
<dbReference type="AlphaFoldDB" id="A0AA37QAF4"/>
<keyword evidence="13" id="KW-1185">Reference proteome</keyword>
<dbReference type="EMBL" id="BRXS01000003">
    <property type="protein sequence ID" value="GLC25311.1"/>
    <property type="molecule type" value="Genomic_DNA"/>
</dbReference>
<feature type="transmembrane region" description="Helical" evidence="10">
    <location>
        <begin position="33"/>
        <end position="57"/>
    </location>
</feature>
<feature type="transmembrane region" description="Helical" evidence="10">
    <location>
        <begin position="124"/>
        <end position="143"/>
    </location>
</feature>
<keyword evidence="5" id="KW-0630">Potassium</keyword>
<dbReference type="NCBIfam" id="NF003715">
    <property type="entry name" value="PRK05326.1-2"/>
    <property type="match status" value="1"/>
</dbReference>
<dbReference type="InterPro" id="IPR006037">
    <property type="entry name" value="RCK_C"/>
</dbReference>
<evidence type="ECO:0000256" key="9">
    <source>
        <dbReference type="ARBA" id="ARBA00023136"/>
    </source>
</evidence>
<dbReference type="Pfam" id="PF00999">
    <property type="entry name" value="Na_H_Exchanger"/>
    <property type="match status" value="1"/>
</dbReference>
<evidence type="ECO:0000313" key="12">
    <source>
        <dbReference type="EMBL" id="GLC25311.1"/>
    </source>
</evidence>
<dbReference type="NCBIfam" id="NF003716">
    <property type="entry name" value="PRK05326.1-3"/>
    <property type="match status" value="1"/>
</dbReference>
<evidence type="ECO:0000256" key="4">
    <source>
        <dbReference type="ARBA" id="ARBA00022475"/>
    </source>
</evidence>
<dbReference type="PANTHER" id="PTHR32507:SF7">
    <property type="entry name" value="K(+)_H(+) ANTIPORTER NHAP2"/>
    <property type="match status" value="1"/>
</dbReference>
<dbReference type="InterPro" id="IPR038770">
    <property type="entry name" value="Na+/solute_symporter_sf"/>
</dbReference>
<keyword evidence="9 10" id="KW-0472">Membrane</keyword>
<feature type="transmembrane region" description="Helical" evidence="10">
    <location>
        <begin position="95"/>
        <end position="118"/>
    </location>
</feature>
<dbReference type="GO" id="GO:0015297">
    <property type="term" value="F:antiporter activity"/>
    <property type="evidence" value="ECO:0007669"/>
    <property type="project" value="UniProtKB-KW"/>
</dbReference>
<feature type="transmembrane region" description="Helical" evidence="10">
    <location>
        <begin position="372"/>
        <end position="391"/>
    </location>
</feature>
<evidence type="ECO:0000256" key="3">
    <source>
        <dbReference type="ARBA" id="ARBA00022449"/>
    </source>
</evidence>
<evidence type="ECO:0000256" key="7">
    <source>
        <dbReference type="ARBA" id="ARBA00022989"/>
    </source>
</evidence>